<proteinExistence type="predicted"/>
<evidence type="ECO:0000313" key="3">
    <source>
        <dbReference type="Proteomes" id="UP000593571"/>
    </source>
</evidence>
<comment type="caution">
    <text evidence="2">The sequence shown here is derived from an EMBL/GenBank/DDBJ whole genome shotgun (WGS) entry which is preliminary data.</text>
</comment>
<reference evidence="2 3" key="1">
    <citation type="journal article" date="2020" name="Nature">
        <title>Six reference-quality genomes reveal evolution of bat adaptations.</title>
        <authorList>
            <person name="Jebb D."/>
            <person name="Huang Z."/>
            <person name="Pippel M."/>
            <person name="Hughes G.M."/>
            <person name="Lavrichenko K."/>
            <person name="Devanna P."/>
            <person name="Winkler S."/>
            <person name="Jermiin L.S."/>
            <person name="Skirmuntt E.C."/>
            <person name="Katzourakis A."/>
            <person name="Burkitt-Gray L."/>
            <person name="Ray D.A."/>
            <person name="Sullivan K.A.M."/>
            <person name="Roscito J.G."/>
            <person name="Kirilenko B.M."/>
            <person name="Davalos L.M."/>
            <person name="Corthals A.P."/>
            <person name="Power M.L."/>
            <person name="Jones G."/>
            <person name="Ransome R.D."/>
            <person name="Dechmann D.K.N."/>
            <person name="Locatelli A.G."/>
            <person name="Puechmaille S.J."/>
            <person name="Fedrigo O."/>
            <person name="Jarvis E.D."/>
            <person name="Hiller M."/>
            <person name="Vernes S.C."/>
            <person name="Myers E.W."/>
            <person name="Teeling E.C."/>
        </authorList>
    </citation>
    <scope>NUCLEOTIDE SEQUENCE [LARGE SCALE GENOMIC DNA]</scope>
    <source>
        <strain evidence="2">MRouAeg1</strain>
        <tissue evidence="2">Muscle</tissue>
    </source>
</reference>
<feature type="region of interest" description="Disordered" evidence="1">
    <location>
        <begin position="1"/>
        <end position="50"/>
    </location>
</feature>
<keyword evidence="3" id="KW-1185">Reference proteome</keyword>
<feature type="region of interest" description="Disordered" evidence="1">
    <location>
        <begin position="65"/>
        <end position="91"/>
    </location>
</feature>
<dbReference type="Proteomes" id="UP000593571">
    <property type="component" value="Unassembled WGS sequence"/>
</dbReference>
<evidence type="ECO:0000313" key="2">
    <source>
        <dbReference type="EMBL" id="KAF6395017.1"/>
    </source>
</evidence>
<organism evidence="2 3">
    <name type="scientific">Rousettus aegyptiacus</name>
    <name type="common">Egyptian fruit bat</name>
    <name type="synonym">Pteropus aegyptiacus</name>
    <dbReference type="NCBI Taxonomy" id="9407"/>
    <lineage>
        <taxon>Eukaryota</taxon>
        <taxon>Metazoa</taxon>
        <taxon>Chordata</taxon>
        <taxon>Craniata</taxon>
        <taxon>Vertebrata</taxon>
        <taxon>Euteleostomi</taxon>
        <taxon>Mammalia</taxon>
        <taxon>Eutheria</taxon>
        <taxon>Laurasiatheria</taxon>
        <taxon>Chiroptera</taxon>
        <taxon>Yinpterochiroptera</taxon>
        <taxon>Pteropodoidea</taxon>
        <taxon>Pteropodidae</taxon>
        <taxon>Rousettinae</taxon>
        <taxon>Rousettus</taxon>
    </lineage>
</organism>
<feature type="compositionally biased region" description="Basic residues" evidence="1">
    <location>
        <begin position="67"/>
        <end position="77"/>
    </location>
</feature>
<gene>
    <name evidence="2" type="ORF">HJG63_000552</name>
</gene>
<accession>A0A7J8B860</accession>
<protein>
    <submittedName>
        <fullName evidence="2">Uncharacterized protein</fullName>
    </submittedName>
</protein>
<dbReference type="AlphaFoldDB" id="A0A7J8B860"/>
<dbReference type="EMBL" id="JACASE010000018">
    <property type="protein sequence ID" value="KAF6395017.1"/>
    <property type="molecule type" value="Genomic_DNA"/>
</dbReference>
<name>A0A7J8B860_ROUAE</name>
<sequence>MADARPCGQRRGGGQHELPDKAARARRGGAARGEPEAAGRRAAAGDGGSCSDCWCWRRLFPRGAARGPRRKKAKYARPGKAAPERGRWGPPSLQTLLQTLATWRRRYLRRRGERPERLEEIPLLVLDRARAAD</sequence>
<evidence type="ECO:0000256" key="1">
    <source>
        <dbReference type="SAM" id="MobiDB-lite"/>
    </source>
</evidence>